<dbReference type="Proteomes" id="UP001253193">
    <property type="component" value="Unassembled WGS sequence"/>
</dbReference>
<dbReference type="EMBL" id="JAUHGG010000003">
    <property type="protein sequence ID" value="MDS1820742.1"/>
    <property type="molecule type" value="Genomic_DNA"/>
</dbReference>
<proteinExistence type="predicted"/>
<accession>A0AAW8PWY6</accession>
<feature type="chain" id="PRO_5043869100" evidence="1">
    <location>
        <begin position="21"/>
        <end position="306"/>
    </location>
</feature>
<evidence type="ECO:0000313" key="2">
    <source>
        <dbReference type="EMBL" id="MDS1820742.1"/>
    </source>
</evidence>
<dbReference type="AlphaFoldDB" id="A0AAW8PWY6"/>
<feature type="signal peptide" evidence="1">
    <location>
        <begin position="1"/>
        <end position="20"/>
    </location>
</feature>
<evidence type="ECO:0000313" key="3">
    <source>
        <dbReference type="Proteomes" id="UP001253193"/>
    </source>
</evidence>
<protein>
    <submittedName>
        <fullName evidence="2">Uncharacterized protein</fullName>
    </submittedName>
</protein>
<evidence type="ECO:0000256" key="1">
    <source>
        <dbReference type="SAM" id="SignalP"/>
    </source>
</evidence>
<gene>
    <name evidence="2" type="ORF">QX249_08730</name>
</gene>
<name>A0AAW8PWY6_VIBPH</name>
<sequence length="306" mass="33669">MQKFALAALIVASTPMLALAGGDSKSDISLNPARFSTNNLTEAPKRDTLLEISGVESNSDTVVNTLKEQDSVYLDEQDADLPKLSLGQLVKAIEDGDTKNIDRHIDYGKMHKAYLSQMNYINAKVKGLSDLVSKTAAGTFETRVREGSMMLGLLSEQIDMIVQDAAKDQDNFKRFVSNKFHEYTLVDMKFTSEVSEGLHLIEAKFPASEAADMIVITELPNGTFSLVAYIPKEVEEINDIVNRLIQSANAAETLGDELERMAITRSAIGADELLERTKKEQSALAPKESFESAIDQAQLQITESEK</sequence>
<dbReference type="RefSeq" id="WP_311019516.1">
    <property type="nucleotide sequence ID" value="NZ_JAUHGG010000003.1"/>
</dbReference>
<reference evidence="2" key="1">
    <citation type="submission" date="2023-06" db="EMBL/GenBank/DDBJ databases">
        <title>Genomic Diversity of Vibrio spp. and Metagenomic Analysis of Pathogens in Florida Gulf Coastal Waters Following Hurricane Ian.</title>
        <authorList>
            <person name="Brumfield K.D."/>
        </authorList>
    </citation>
    <scope>NUCLEOTIDE SEQUENCE</scope>
    <source>
        <strain evidence="2">WBS2B-138</strain>
    </source>
</reference>
<keyword evidence="1" id="KW-0732">Signal</keyword>
<comment type="caution">
    <text evidence="2">The sequence shown here is derived from an EMBL/GenBank/DDBJ whole genome shotgun (WGS) entry which is preliminary data.</text>
</comment>
<organism evidence="2 3">
    <name type="scientific">Vibrio parahaemolyticus</name>
    <dbReference type="NCBI Taxonomy" id="670"/>
    <lineage>
        <taxon>Bacteria</taxon>
        <taxon>Pseudomonadati</taxon>
        <taxon>Pseudomonadota</taxon>
        <taxon>Gammaproteobacteria</taxon>
        <taxon>Vibrionales</taxon>
        <taxon>Vibrionaceae</taxon>
        <taxon>Vibrio</taxon>
    </lineage>
</organism>